<dbReference type="AlphaFoldDB" id="A0A1X7U9Y5"/>
<dbReference type="EnsemblMetazoa" id="Aqu2.1.24570_001">
    <property type="protein sequence ID" value="Aqu2.1.24570_001"/>
    <property type="gene ID" value="Aqu2.1.24570"/>
</dbReference>
<accession>A0A1X7U9Y5</accession>
<evidence type="ECO:0000313" key="2">
    <source>
        <dbReference type="EnsemblMetazoa" id="Aqu2.1.24570_001"/>
    </source>
</evidence>
<reference evidence="2" key="1">
    <citation type="submission" date="2017-05" db="UniProtKB">
        <authorList>
            <consortium name="EnsemblMetazoa"/>
        </authorList>
    </citation>
    <scope>IDENTIFICATION</scope>
</reference>
<sequence length="106" mass="12170">MGLLLNDLKVQCFISKHLVGDIFHEFFLDTFEDIMGLLKLMNERLTNCASPSAEHVYSIIKEKAVDKNRKVAALIENTVPRVKFPKLDDEFDNKDGEVDNEEDNKN</sequence>
<feature type="region of interest" description="Disordered" evidence="1">
    <location>
        <begin position="86"/>
        <end position="106"/>
    </location>
</feature>
<protein>
    <submittedName>
        <fullName evidence="2">Uncharacterized protein</fullName>
    </submittedName>
</protein>
<organism evidence="2">
    <name type="scientific">Amphimedon queenslandica</name>
    <name type="common">Sponge</name>
    <dbReference type="NCBI Taxonomy" id="400682"/>
    <lineage>
        <taxon>Eukaryota</taxon>
        <taxon>Metazoa</taxon>
        <taxon>Porifera</taxon>
        <taxon>Demospongiae</taxon>
        <taxon>Heteroscleromorpha</taxon>
        <taxon>Haplosclerida</taxon>
        <taxon>Niphatidae</taxon>
        <taxon>Amphimedon</taxon>
    </lineage>
</organism>
<name>A0A1X7U9Y5_AMPQE</name>
<proteinExistence type="predicted"/>
<dbReference type="InParanoid" id="A0A1X7U9Y5"/>
<evidence type="ECO:0000256" key="1">
    <source>
        <dbReference type="SAM" id="MobiDB-lite"/>
    </source>
</evidence>